<dbReference type="GO" id="GO:0005794">
    <property type="term" value="C:Golgi apparatus"/>
    <property type="evidence" value="ECO:0007669"/>
    <property type="project" value="TreeGrafter"/>
</dbReference>
<dbReference type="NCBIfam" id="TIGR01297">
    <property type="entry name" value="CDF"/>
    <property type="match status" value="1"/>
</dbReference>
<feature type="transmembrane region" description="Helical" evidence="8">
    <location>
        <begin position="468"/>
        <end position="488"/>
    </location>
</feature>
<protein>
    <submittedName>
        <fullName evidence="10">Zinc transporter 5</fullName>
    </submittedName>
</protein>
<feature type="transmembrane region" description="Helical" evidence="8">
    <location>
        <begin position="135"/>
        <end position="153"/>
    </location>
</feature>
<feature type="transmembrane region" description="Helical" evidence="8">
    <location>
        <begin position="494"/>
        <end position="519"/>
    </location>
</feature>
<dbReference type="STRING" id="1202772.A0A1V9ZNS9"/>
<evidence type="ECO:0000256" key="4">
    <source>
        <dbReference type="ARBA" id="ARBA00022692"/>
    </source>
</evidence>
<feature type="transmembrane region" description="Helical" evidence="8">
    <location>
        <begin position="231"/>
        <end position="251"/>
    </location>
</feature>
<dbReference type="GO" id="GO:0005385">
    <property type="term" value="F:zinc ion transmembrane transporter activity"/>
    <property type="evidence" value="ECO:0007669"/>
    <property type="project" value="InterPro"/>
</dbReference>
<feature type="transmembrane region" description="Helical" evidence="8">
    <location>
        <begin position="326"/>
        <end position="346"/>
    </location>
</feature>
<dbReference type="InterPro" id="IPR058533">
    <property type="entry name" value="Cation_efflux_TM"/>
</dbReference>
<evidence type="ECO:0000313" key="10">
    <source>
        <dbReference type="EMBL" id="OQR99636.1"/>
    </source>
</evidence>
<feature type="transmembrane region" description="Helical" evidence="8">
    <location>
        <begin position="20"/>
        <end position="43"/>
    </location>
</feature>
<keyword evidence="7 8" id="KW-0472">Membrane</keyword>
<organism evidence="10 11">
    <name type="scientific">Achlya hypogyna</name>
    <name type="common">Oomycete</name>
    <name type="synonym">Protoachlya hypogyna</name>
    <dbReference type="NCBI Taxonomy" id="1202772"/>
    <lineage>
        <taxon>Eukaryota</taxon>
        <taxon>Sar</taxon>
        <taxon>Stramenopiles</taxon>
        <taxon>Oomycota</taxon>
        <taxon>Saprolegniomycetes</taxon>
        <taxon>Saprolegniales</taxon>
        <taxon>Achlyaceae</taxon>
        <taxon>Achlya</taxon>
    </lineage>
</organism>
<evidence type="ECO:0000256" key="3">
    <source>
        <dbReference type="ARBA" id="ARBA00022448"/>
    </source>
</evidence>
<keyword evidence="3" id="KW-0813">Transport</keyword>
<evidence type="ECO:0000256" key="1">
    <source>
        <dbReference type="ARBA" id="ARBA00004141"/>
    </source>
</evidence>
<feature type="transmembrane region" description="Helical" evidence="8">
    <location>
        <begin position="287"/>
        <end position="305"/>
    </location>
</feature>
<feature type="transmembrane region" description="Helical" evidence="8">
    <location>
        <begin position="85"/>
        <end position="114"/>
    </location>
</feature>
<feature type="transmembrane region" description="Helical" evidence="8">
    <location>
        <begin position="388"/>
        <end position="408"/>
    </location>
</feature>
<feature type="transmembrane region" description="Helical" evidence="8">
    <location>
        <begin position="428"/>
        <end position="447"/>
    </location>
</feature>
<evidence type="ECO:0000256" key="8">
    <source>
        <dbReference type="SAM" id="Phobius"/>
    </source>
</evidence>
<dbReference type="Proteomes" id="UP000243579">
    <property type="component" value="Unassembled WGS sequence"/>
</dbReference>
<feature type="domain" description="Cation efflux protein transmembrane" evidence="9">
    <location>
        <begin position="326"/>
        <end position="527"/>
    </location>
</feature>
<evidence type="ECO:0000313" key="11">
    <source>
        <dbReference type="Proteomes" id="UP000243579"/>
    </source>
</evidence>
<evidence type="ECO:0000256" key="5">
    <source>
        <dbReference type="ARBA" id="ARBA00022989"/>
    </source>
</evidence>
<dbReference type="InterPro" id="IPR002524">
    <property type="entry name" value="Cation_efflux"/>
</dbReference>
<dbReference type="GO" id="GO:0016020">
    <property type="term" value="C:membrane"/>
    <property type="evidence" value="ECO:0007669"/>
    <property type="project" value="UniProtKB-SubCell"/>
</dbReference>
<gene>
    <name evidence="10" type="ORF">ACHHYP_05422</name>
</gene>
<dbReference type="FunFam" id="1.20.1510.10:FF:000014">
    <property type="entry name" value="Cation efflux protein/ zinc transporter"/>
    <property type="match status" value="1"/>
</dbReference>
<evidence type="ECO:0000256" key="6">
    <source>
        <dbReference type="ARBA" id="ARBA00023065"/>
    </source>
</evidence>
<dbReference type="InterPro" id="IPR027469">
    <property type="entry name" value="Cation_efflux_TMD_sf"/>
</dbReference>
<dbReference type="AlphaFoldDB" id="A0A1V9ZNS9"/>
<keyword evidence="6" id="KW-0406">Ion transport</keyword>
<evidence type="ECO:0000256" key="7">
    <source>
        <dbReference type="ARBA" id="ARBA00023136"/>
    </source>
</evidence>
<dbReference type="Pfam" id="PF01545">
    <property type="entry name" value="Cation_efflux"/>
    <property type="match status" value="1"/>
</dbReference>
<comment type="similarity">
    <text evidence="2">Belongs to the cation diffusion facilitator (CDF) transporter (TC 2.A.4) family. SLC30A subfamily.</text>
</comment>
<keyword evidence="5 8" id="KW-1133">Transmembrane helix</keyword>
<dbReference type="OrthoDB" id="78669at2759"/>
<comment type="subcellular location">
    <subcellularLocation>
        <location evidence="1">Membrane</location>
        <topology evidence="1">Multi-pass membrane protein</topology>
    </subcellularLocation>
</comment>
<dbReference type="SUPFAM" id="SSF161111">
    <property type="entry name" value="Cation efflux protein transmembrane domain-like"/>
    <property type="match status" value="1"/>
</dbReference>
<keyword evidence="11" id="KW-1185">Reference proteome</keyword>
<evidence type="ECO:0000256" key="2">
    <source>
        <dbReference type="ARBA" id="ARBA00008873"/>
    </source>
</evidence>
<keyword evidence="4 8" id="KW-0812">Transmembrane</keyword>
<dbReference type="PANTHER" id="PTHR45755:SF4">
    <property type="entry name" value="ZINC TRANSPORTER 7"/>
    <property type="match status" value="1"/>
</dbReference>
<accession>A0A1V9ZNS9</accession>
<sequence>MLAPDDDDDMLVAWPRKPSMGQHSLVLAATSAGAQLAWIAILYRAVATASDLATAFAWLPTLFAAGGLAIAVSKPPSSIKFTPGAAVQGVILCVLFLLRMHMLHYCGVAFTALVETAHLCLTPRDVYPLHSNTKAVVAIAGGYTLALAFTLAASHPPSLLFHLILCIASMGLHHAHTHLQTHRARSSSGIVACASGAAAALVSSLLFSTYLAPQDALPRPEAGSLSPGTMAVVLTIVGVLALPALVPHWVGDSREHPQAKLNAVSRLLLQVPVTLATYVATDLSLHAIIHAMLSLGALVCIIWGLTVQAPLRLPSAQGLDPAARTILLFLVCNVAYMVVEFVVGYWTNSLGLWSDAGHMLFDNLSLVIGLCAATAAKWPASAMYPFGYARVEVLSGFVNGILLVLMAVHFMTEALSRATAPPEVHTDHLLLTSVGGLVMNIVGLVWFHDLAHGHSHGHDGHCANSNLVGVYLHVLADTLGSIGVIVSSVCIDQFGWLIMDPLCSALISVLVFASTLPLLRDTALELVQGLQPPSTTALDRAAQAIEALPGVAWVDGVRGWRQGHAGLVVTAHVGVVDHVDRDSLLSAVHATVRRHVNGVVEATIELKTHSIPVEHIEKPVEASGCCHGHGHGHGHSHQ</sequence>
<feature type="transmembrane region" description="Helical" evidence="8">
    <location>
        <begin position="189"/>
        <end position="211"/>
    </location>
</feature>
<dbReference type="GO" id="GO:0006882">
    <property type="term" value="P:intracellular zinc ion homeostasis"/>
    <property type="evidence" value="ECO:0007669"/>
    <property type="project" value="InterPro"/>
</dbReference>
<dbReference type="EMBL" id="JNBR01000050">
    <property type="protein sequence ID" value="OQR99636.1"/>
    <property type="molecule type" value="Genomic_DNA"/>
</dbReference>
<proteinExistence type="inferred from homology"/>
<feature type="transmembrane region" description="Helical" evidence="8">
    <location>
        <begin position="159"/>
        <end position="177"/>
    </location>
</feature>
<feature type="transmembrane region" description="Helical" evidence="8">
    <location>
        <begin position="55"/>
        <end position="73"/>
    </location>
</feature>
<comment type="caution">
    <text evidence="10">The sequence shown here is derived from an EMBL/GenBank/DDBJ whole genome shotgun (WGS) entry which is preliminary data.</text>
</comment>
<evidence type="ECO:0000259" key="9">
    <source>
        <dbReference type="Pfam" id="PF01545"/>
    </source>
</evidence>
<dbReference type="Gene3D" id="1.20.1510.10">
    <property type="entry name" value="Cation efflux protein transmembrane domain"/>
    <property type="match status" value="1"/>
</dbReference>
<dbReference type="PANTHER" id="PTHR45755">
    <property type="match status" value="1"/>
</dbReference>
<name>A0A1V9ZNS9_ACHHY</name>
<feature type="transmembrane region" description="Helical" evidence="8">
    <location>
        <begin position="358"/>
        <end position="376"/>
    </location>
</feature>
<reference evidence="10 11" key="1">
    <citation type="journal article" date="2014" name="Genome Biol. Evol.">
        <title>The secreted proteins of Achlya hypogyna and Thraustotheca clavata identify the ancestral oomycete secretome and reveal gene acquisitions by horizontal gene transfer.</title>
        <authorList>
            <person name="Misner I."/>
            <person name="Blouin N."/>
            <person name="Leonard G."/>
            <person name="Richards T.A."/>
            <person name="Lane C.E."/>
        </authorList>
    </citation>
    <scope>NUCLEOTIDE SEQUENCE [LARGE SCALE GENOMIC DNA]</scope>
    <source>
        <strain evidence="10 11">ATCC 48635</strain>
    </source>
</reference>
<dbReference type="InterPro" id="IPR045316">
    <property type="entry name" value="Msc2-like"/>
</dbReference>